<dbReference type="EMBL" id="RQTJ01000005">
    <property type="protein sequence ID" value="RRA96106.1"/>
    <property type="molecule type" value="Genomic_DNA"/>
</dbReference>
<dbReference type="Pfam" id="PF19658">
    <property type="entry name" value="DUF6161"/>
    <property type="match status" value="1"/>
</dbReference>
<dbReference type="RefSeq" id="WP_124898668.1">
    <property type="nucleotide sequence ID" value="NZ_RQTJ01000005.1"/>
</dbReference>
<organism evidence="3 4">
    <name type="scientific">Paenimyroides viscosum</name>
    <dbReference type="NCBI Taxonomy" id="2488729"/>
    <lineage>
        <taxon>Bacteria</taxon>
        <taxon>Pseudomonadati</taxon>
        <taxon>Bacteroidota</taxon>
        <taxon>Flavobacteriia</taxon>
        <taxon>Flavobacteriales</taxon>
        <taxon>Flavobacteriaceae</taxon>
        <taxon>Paenimyroides</taxon>
    </lineage>
</organism>
<feature type="transmembrane region" description="Helical" evidence="1">
    <location>
        <begin position="190"/>
        <end position="210"/>
    </location>
</feature>
<dbReference type="Proteomes" id="UP000268372">
    <property type="component" value="Unassembled WGS sequence"/>
</dbReference>
<dbReference type="AlphaFoldDB" id="A0A3P1B4Q3"/>
<sequence length="283" mass="33435">MSYSDRSSINGYLLAYEFTHRENSVLFSRRETDKRYINDIRNKIETLENDYQNKVISLIRNIEDDYTKNNDFQTERVSESRKLLANWLHYKRNKFSSFINHTDKEFKDLFETTDSEFTSLQNQYSELLKLEEPVKYWKDRASELNKKANMMMWVLGAITFVAVILTYFLLWQTPEGMLESIFQGDTTAAIRWSIVFALFISFIAFMFRAVMKFMFSNYHLARDAEEREKLTYLYISLLSKGDFSEEEKKIVFQALFSRSDTGLLKDDSSPTMPGISSVIEKVK</sequence>
<feature type="domain" description="DUF6161" evidence="2">
    <location>
        <begin position="68"/>
        <end position="270"/>
    </location>
</feature>
<keyword evidence="1" id="KW-0812">Transmembrane</keyword>
<dbReference type="OrthoDB" id="6193541at2"/>
<accession>A0A3P1B4Q3</accession>
<comment type="caution">
    <text evidence="3">The sequence shown here is derived from an EMBL/GenBank/DDBJ whole genome shotgun (WGS) entry which is preliminary data.</text>
</comment>
<evidence type="ECO:0000259" key="2">
    <source>
        <dbReference type="Pfam" id="PF19658"/>
    </source>
</evidence>
<proteinExistence type="predicted"/>
<name>A0A3P1B4Q3_9FLAO</name>
<keyword evidence="1" id="KW-1133">Transmembrane helix</keyword>
<evidence type="ECO:0000313" key="3">
    <source>
        <dbReference type="EMBL" id="RRA96106.1"/>
    </source>
</evidence>
<evidence type="ECO:0000256" key="1">
    <source>
        <dbReference type="SAM" id="Phobius"/>
    </source>
</evidence>
<evidence type="ECO:0000313" key="4">
    <source>
        <dbReference type="Proteomes" id="UP000268372"/>
    </source>
</evidence>
<gene>
    <name evidence="3" type="ORF">EG242_04275</name>
</gene>
<protein>
    <recommendedName>
        <fullName evidence="2">DUF6161 domain-containing protein</fullName>
    </recommendedName>
</protein>
<dbReference type="InterPro" id="IPR046159">
    <property type="entry name" value="DUF6161"/>
</dbReference>
<reference evidence="3 4" key="1">
    <citation type="submission" date="2018-11" db="EMBL/GenBank/DDBJ databases">
        <title>Flavobacterium sp. nov., YIM 102796 draft genome.</title>
        <authorList>
            <person name="Li G."/>
            <person name="Jiang Y."/>
        </authorList>
    </citation>
    <scope>NUCLEOTIDE SEQUENCE [LARGE SCALE GENOMIC DNA]</scope>
    <source>
        <strain evidence="3 4">YIM 102796</strain>
    </source>
</reference>
<keyword evidence="4" id="KW-1185">Reference proteome</keyword>
<feature type="transmembrane region" description="Helical" evidence="1">
    <location>
        <begin position="150"/>
        <end position="170"/>
    </location>
</feature>
<keyword evidence="1" id="KW-0472">Membrane</keyword>